<accession>Q6SF57</accession>
<dbReference type="EMBL" id="AY458649">
    <property type="protein sequence ID" value="AAR38365.1"/>
    <property type="molecule type" value="Genomic_DNA"/>
</dbReference>
<gene>
    <name evidence="1" type="ORF">MBMO_EBAC080-L028H02.27</name>
</gene>
<dbReference type="NCBIfam" id="NF003322">
    <property type="entry name" value="PRK04334.1-2"/>
    <property type="match status" value="1"/>
</dbReference>
<proteinExistence type="predicted"/>
<dbReference type="InterPro" id="IPR007183">
    <property type="entry name" value="UPF0280"/>
</dbReference>
<dbReference type="AlphaFoldDB" id="Q6SF57"/>
<reference evidence="1" key="1">
    <citation type="submission" date="2003-11" db="EMBL/GenBank/DDBJ databases">
        <authorList>
            <person name="Heidelberg J.F."/>
            <person name="Eisen J.A."/>
            <person name="Nelson W.C."/>
            <person name="DeLong E.F."/>
        </authorList>
    </citation>
    <scope>NUCLEOTIDE SEQUENCE</scope>
</reference>
<name>Q6SF57_9BACT</name>
<dbReference type="Gene3D" id="3.10.520.10">
    <property type="entry name" value="ApbE-like domains"/>
    <property type="match status" value="1"/>
</dbReference>
<protein>
    <submittedName>
        <fullName evidence="1">Uncharacterized protein</fullName>
    </submittedName>
</protein>
<evidence type="ECO:0000313" key="1">
    <source>
        <dbReference type="EMBL" id="AAR38365.1"/>
    </source>
</evidence>
<dbReference type="SUPFAM" id="SSF143631">
    <property type="entry name" value="ApbE-like"/>
    <property type="match status" value="1"/>
</dbReference>
<reference evidence="1" key="2">
    <citation type="submission" date="2003-12" db="EMBL/GenBank/DDBJ databases">
        <title>Monterey Bay Coastal Ocean Microbial Observatory environmental clone sequencing.</title>
        <authorList>
            <person name="DeLong E.F."/>
        </authorList>
    </citation>
    <scope>NUCLEOTIDE SEQUENCE</scope>
</reference>
<sequence>MQTAVAKRLADGRRLHLQHGPIDLIIGADGDRERAFAAATQRFQTVLEELVAELPILRCQKKGEVTGAIAWQMQRAIHPHVTQGFVTPMAAVAGAVADTVLAAMLDKARPRRAYVNNGGDIALWLTGAERFRTLVSGSDNAELARITLTTSDPARGIATSGRHGRSLSRGIADAVTVLAQTAAEADVAATMIANAVDLSDHLAILRVPACDLDPDSDLGQRQVVTDVGGLAGSDVTKALGRGGLLAEQMLGKGLICGAALFLQGQSYIIDPVKTQFNQLGKTMEYA</sequence>
<dbReference type="PIRSF" id="PIRSF006421">
    <property type="entry name" value="UCP006421"/>
    <property type="match status" value="1"/>
</dbReference>
<organism evidence="1">
    <name type="scientific">uncultured marine bacterium 582</name>
    <dbReference type="NCBI Taxonomy" id="257402"/>
    <lineage>
        <taxon>Bacteria</taxon>
        <taxon>environmental samples</taxon>
    </lineage>
</organism>
<dbReference type="InterPro" id="IPR003374">
    <property type="entry name" value="ApbE-like_sf"/>
</dbReference>